<dbReference type="InterPro" id="IPR041492">
    <property type="entry name" value="HAD_2"/>
</dbReference>
<dbReference type="InterPro" id="IPR036412">
    <property type="entry name" value="HAD-like_sf"/>
</dbReference>
<dbReference type="eggNOG" id="COG0546">
    <property type="taxonomic scope" value="Bacteria"/>
</dbReference>
<dbReference type="Gene3D" id="3.40.50.1000">
    <property type="entry name" value="HAD superfamily/HAD-like"/>
    <property type="match status" value="1"/>
</dbReference>
<dbReference type="InterPro" id="IPR023214">
    <property type="entry name" value="HAD_sf"/>
</dbReference>
<name>E6IZY7_STRAP</name>
<dbReference type="SFLD" id="SFLDG01129">
    <property type="entry name" value="C1.5:_HAD__Beta-PGM__Phosphata"/>
    <property type="match status" value="1"/>
</dbReference>
<gene>
    <name evidence="1" type="ORF">HMPREF0813_00557</name>
</gene>
<dbReference type="EMBL" id="AECT01000012">
    <property type="protein sequence ID" value="EFU22724.1"/>
    <property type="molecule type" value="Genomic_DNA"/>
</dbReference>
<proteinExistence type="predicted"/>
<dbReference type="InterPro" id="IPR006439">
    <property type="entry name" value="HAD-SF_hydro_IA"/>
</dbReference>
<organism evidence="1 2">
    <name type="scientific">Streptococcus anginosus F0211</name>
    <dbReference type="NCBI Taxonomy" id="706437"/>
    <lineage>
        <taxon>Bacteria</taxon>
        <taxon>Bacillati</taxon>
        <taxon>Bacillota</taxon>
        <taxon>Bacilli</taxon>
        <taxon>Lactobacillales</taxon>
        <taxon>Streptococcaceae</taxon>
        <taxon>Streptococcus</taxon>
        <taxon>Streptococcus anginosus group</taxon>
    </lineage>
</organism>
<dbReference type="Proteomes" id="UP000002973">
    <property type="component" value="Unassembled WGS sequence"/>
</dbReference>
<protein>
    <submittedName>
        <fullName evidence="1">HAD hydrolase, family IA, variant 1</fullName>
    </submittedName>
</protein>
<dbReference type="PANTHER" id="PTHR43434:SF25">
    <property type="entry name" value="PHOSPHOGLYCOLATE PHOSPHATASE"/>
    <property type="match status" value="1"/>
</dbReference>
<sequence>MSKIGFPICFNSNFLQKYVIIKSMDYQDYIWDLGGTLLNNYETSTAAFVETLAGFGIQANHDDVYKALKISTPYAVAQFAPNIPAFLQTYKVNEARELAHPVLFEGAADLLKNIVAQGGRNFLISHRNDQVLEILDKTGISGYFTEVVTSNRSFKRKPNPESMLYLKDKYQIENGLVIGDRSIDTEAGQSAGFATYLFDDMENLKKFIKI</sequence>
<dbReference type="Pfam" id="PF13419">
    <property type="entry name" value="HAD_2"/>
    <property type="match status" value="1"/>
</dbReference>
<dbReference type="GO" id="GO:0006281">
    <property type="term" value="P:DNA repair"/>
    <property type="evidence" value="ECO:0007669"/>
    <property type="project" value="TreeGrafter"/>
</dbReference>
<dbReference type="AlphaFoldDB" id="E6IZY7"/>
<comment type="caution">
    <text evidence="1">The sequence shown here is derived from an EMBL/GenBank/DDBJ whole genome shotgun (WGS) entry which is preliminary data.</text>
</comment>
<reference evidence="1 2" key="1">
    <citation type="submission" date="2010-11" db="EMBL/GenBank/DDBJ databases">
        <authorList>
            <person name="Weinstock G."/>
            <person name="Sodergren E."/>
            <person name="Clifton S."/>
            <person name="Fulton L."/>
            <person name="Fulton B."/>
            <person name="Courtney L."/>
            <person name="Fronick C."/>
            <person name="Harrison M."/>
            <person name="Strong C."/>
            <person name="Farmer C."/>
            <person name="Delahaunty K."/>
            <person name="Markovic C."/>
            <person name="Hall O."/>
            <person name="Minx P."/>
            <person name="Tomlinson C."/>
            <person name="Mitreva M."/>
            <person name="Hou S."/>
            <person name="Chen J."/>
            <person name="Wollam A."/>
            <person name="Pepin K.H."/>
            <person name="Johnson M."/>
            <person name="Bhonagiri V."/>
            <person name="Zhang X."/>
            <person name="Suruliraj S."/>
            <person name="Warren W."/>
            <person name="Chinwalla A."/>
            <person name="Mardis E.R."/>
            <person name="Wilson R.K."/>
        </authorList>
    </citation>
    <scope>NUCLEOTIDE SEQUENCE [LARGE SCALE GENOMIC DNA]</scope>
    <source>
        <strain evidence="1 2">F0211</strain>
    </source>
</reference>
<dbReference type="SUPFAM" id="SSF56784">
    <property type="entry name" value="HAD-like"/>
    <property type="match status" value="1"/>
</dbReference>
<dbReference type="SFLD" id="SFLDS00003">
    <property type="entry name" value="Haloacid_Dehalogenase"/>
    <property type="match status" value="1"/>
</dbReference>
<dbReference type="NCBIfam" id="TIGR01549">
    <property type="entry name" value="HAD-SF-IA-v1"/>
    <property type="match status" value="1"/>
</dbReference>
<dbReference type="GO" id="GO:0005829">
    <property type="term" value="C:cytosol"/>
    <property type="evidence" value="ECO:0007669"/>
    <property type="project" value="TreeGrafter"/>
</dbReference>
<dbReference type="InterPro" id="IPR023198">
    <property type="entry name" value="PGP-like_dom2"/>
</dbReference>
<evidence type="ECO:0000313" key="2">
    <source>
        <dbReference type="Proteomes" id="UP000002973"/>
    </source>
</evidence>
<dbReference type="GO" id="GO:0008967">
    <property type="term" value="F:phosphoglycolate phosphatase activity"/>
    <property type="evidence" value="ECO:0007669"/>
    <property type="project" value="TreeGrafter"/>
</dbReference>
<dbReference type="PANTHER" id="PTHR43434">
    <property type="entry name" value="PHOSPHOGLYCOLATE PHOSPHATASE"/>
    <property type="match status" value="1"/>
</dbReference>
<evidence type="ECO:0000313" key="1">
    <source>
        <dbReference type="EMBL" id="EFU22724.1"/>
    </source>
</evidence>
<keyword evidence="1" id="KW-0378">Hydrolase</keyword>
<accession>E6IZY7</accession>
<dbReference type="Gene3D" id="1.10.150.240">
    <property type="entry name" value="Putative phosphatase, domain 2"/>
    <property type="match status" value="1"/>
</dbReference>
<dbReference type="InterPro" id="IPR050155">
    <property type="entry name" value="HAD-like_hydrolase_sf"/>
</dbReference>